<feature type="region of interest" description="Disordered" evidence="1">
    <location>
        <begin position="192"/>
        <end position="246"/>
    </location>
</feature>
<protein>
    <submittedName>
        <fullName evidence="2">Uncharacterized protein</fullName>
    </submittedName>
</protein>
<gene>
    <name evidence="2" type="ORF">Ate02nite_58460</name>
</gene>
<feature type="compositionally biased region" description="Pro residues" evidence="1">
    <location>
        <begin position="227"/>
        <end position="237"/>
    </location>
</feature>
<dbReference type="EMBL" id="BOMY01000038">
    <property type="protein sequence ID" value="GIF23116.1"/>
    <property type="molecule type" value="Genomic_DNA"/>
</dbReference>
<organism evidence="2 3">
    <name type="scientific">Paractinoplanes tereljensis</name>
    <dbReference type="NCBI Taxonomy" id="571912"/>
    <lineage>
        <taxon>Bacteria</taxon>
        <taxon>Bacillati</taxon>
        <taxon>Actinomycetota</taxon>
        <taxon>Actinomycetes</taxon>
        <taxon>Micromonosporales</taxon>
        <taxon>Micromonosporaceae</taxon>
        <taxon>Paractinoplanes</taxon>
    </lineage>
</organism>
<dbReference type="RefSeq" id="WP_203811023.1">
    <property type="nucleotide sequence ID" value="NZ_BOMY01000038.1"/>
</dbReference>
<feature type="compositionally biased region" description="Pro residues" evidence="1">
    <location>
        <begin position="197"/>
        <end position="210"/>
    </location>
</feature>
<evidence type="ECO:0000313" key="3">
    <source>
        <dbReference type="Proteomes" id="UP000623608"/>
    </source>
</evidence>
<feature type="compositionally biased region" description="Basic residues" evidence="1">
    <location>
        <begin position="496"/>
        <end position="508"/>
    </location>
</feature>
<dbReference type="AlphaFoldDB" id="A0A919NQA0"/>
<name>A0A919NQA0_9ACTN</name>
<accession>A0A919NQA0</accession>
<feature type="compositionally biased region" description="Low complexity" evidence="1">
    <location>
        <begin position="484"/>
        <end position="495"/>
    </location>
</feature>
<keyword evidence="3" id="KW-1185">Reference proteome</keyword>
<comment type="caution">
    <text evidence="2">The sequence shown here is derived from an EMBL/GenBank/DDBJ whole genome shotgun (WGS) entry which is preliminary data.</text>
</comment>
<feature type="region of interest" description="Disordered" evidence="1">
    <location>
        <begin position="469"/>
        <end position="508"/>
    </location>
</feature>
<evidence type="ECO:0000313" key="2">
    <source>
        <dbReference type="EMBL" id="GIF23116.1"/>
    </source>
</evidence>
<dbReference type="Proteomes" id="UP000623608">
    <property type="component" value="Unassembled WGS sequence"/>
</dbReference>
<reference evidence="2" key="1">
    <citation type="submission" date="2021-01" db="EMBL/GenBank/DDBJ databases">
        <title>Whole genome shotgun sequence of Actinoplanes tereljensis NBRC 105297.</title>
        <authorList>
            <person name="Komaki H."/>
            <person name="Tamura T."/>
        </authorList>
    </citation>
    <scope>NUCLEOTIDE SEQUENCE</scope>
    <source>
        <strain evidence="2">NBRC 105297</strain>
    </source>
</reference>
<proteinExistence type="predicted"/>
<evidence type="ECO:0000256" key="1">
    <source>
        <dbReference type="SAM" id="MobiDB-lite"/>
    </source>
</evidence>
<sequence length="508" mass="54664">MTTTKIVPHWGKDADWAGLLLLIVPAGPLPIAVAELARLVRDRIESDAALYDVVTVSHAPSPSWFPAAADWQRGLLVSLVRAAMLDGHFLAPRGIFVTFVVGDSDEEVQRAYSRLRASESFDRLRSISYGGRLGRDSQHGGISAATVEAISQAASKGIAAYEQRPELAIGESLFCAEVDRLIQQGLLSREELQVERPTPPAPVPPSPPAPTRVVPSPAMPTASGLPTAPPRRQPRPPVFHHGDDTVVVDNRSPLSRLRGPAPTDADAIERLSAITDAVSLACFVVVPDEEAGARKAGRDHRAHALGLDRLLATVAGDALTGRRMRVAVEVIAALDPLRKLGVLRPAGELTGGDLPKVPAELFDHGRTVNGLLKAAQSTAIAFQAHGVEVLSLHYIFLSSVALDNANTSGAEWNRLLEHARVTWIEIGPNQPADNPEPLEIAPSPYGFHLVSDRYDVDAMVGEESAILYRYRQPDPESPAPAAPPAAGESADTAAGQRRRWLPRFRLRR</sequence>